<accession>A0ABP0LUU0</accession>
<evidence type="ECO:0000313" key="2">
    <source>
        <dbReference type="Proteomes" id="UP001642484"/>
    </source>
</evidence>
<organism evidence="1 2">
    <name type="scientific">Durusdinium trenchii</name>
    <dbReference type="NCBI Taxonomy" id="1381693"/>
    <lineage>
        <taxon>Eukaryota</taxon>
        <taxon>Sar</taxon>
        <taxon>Alveolata</taxon>
        <taxon>Dinophyceae</taxon>
        <taxon>Suessiales</taxon>
        <taxon>Symbiodiniaceae</taxon>
        <taxon>Durusdinium</taxon>
    </lineage>
</organism>
<evidence type="ECO:0008006" key="3">
    <source>
        <dbReference type="Google" id="ProtNLM"/>
    </source>
</evidence>
<reference evidence="1 2" key="1">
    <citation type="submission" date="2024-02" db="EMBL/GenBank/DDBJ databases">
        <authorList>
            <person name="Chen Y."/>
            <person name="Shah S."/>
            <person name="Dougan E. K."/>
            <person name="Thang M."/>
            <person name="Chan C."/>
        </authorList>
    </citation>
    <scope>NUCLEOTIDE SEQUENCE [LARGE SCALE GENOMIC DNA]</scope>
</reference>
<evidence type="ECO:0000313" key="1">
    <source>
        <dbReference type="EMBL" id="CAK9042970.1"/>
    </source>
</evidence>
<proteinExistence type="predicted"/>
<protein>
    <recommendedName>
        <fullName evidence="3">Plastid lipid-associated protein/fibrillin conserved domain-containing protein</fullName>
    </recommendedName>
</protein>
<feature type="non-terminal residue" evidence="1">
    <location>
        <position position="1"/>
    </location>
</feature>
<keyword evidence="2" id="KW-1185">Reference proteome</keyword>
<comment type="caution">
    <text evidence="1">The sequence shown here is derived from an EMBL/GenBank/DDBJ whole genome shotgun (WGS) entry which is preliminary data.</text>
</comment>
<dbReference type="Proteomes" id="UP001642484">
    <property type="component" value="Unassembled WGS sequence"/>
</dbReference>
<dbReference type="EMBL" id="CAXAMN010014313">
    <property type="protein sequence ID" value="CAK9042970.1"/>
    <property type="molecule type" value="Genomic_DNA"/>
</dbReference>
<gene>
    <name evidence="1" type="ORF">CCMP2556_LOCUS22793</name>
</gene>
<sequence length="328" mass="37439">KSCSCGYLSGVLFSNGCHDRVAKRRVTRQYIWSRTTGPRSVASKETWMEIAQLRTIPGACARQAPGLQVRQTWSGERVKSQSGQQGRFPLAALAFPVLGRAFLRHRSLRATGMGDATLMKKNRKKMKEMETGMLEGALKTLFRKMEEPDIFKVREILMRLAKTNQKPNQNLAGDWIIFWASREGCVDKLFGTGMTDEGWWMQLQEYLLRLGTRKEGRVAEAIEIVRKVGPFPNQSNCLKGTYMPSGTNRLKMIFTEFKTDDGKEMKARGDQEELVVDVDVIYSSKTMIALQWEDENGECDFYVLTRVNSILEERDKFVGTSRARTFFN</sequence>
<name>A0ABP0LUU0_9DINO</name>